<proteinExistence type="inferred from homology"/>
<dbReference type="GO" id="GO:0033971">
    <property type="term" value="F:hydroxyisourate hydrolase activity"/>
    <property type="evidence" value="ECO:0007669"/>
    <property type="project" value="UniProtKB-EC"/>
</dbReference>
<evidence type="ECO:0000256" key="5">
    <source>
        <dbReference type="ARBA" id="ARBA00012609"/>
    </source>
</evidence>
<dbReference type="AlphaFoldDB" id="A0A1I4UZR5"/>
<dbReference type="EC" id="3.5.2.17" evidence="5"/>
<evidence type="ECO:0000256" key="8">
    <source>
        <dbReference type="SAM" id="MobiDB-lite"/>
    </source>
</evidence>
<evidence type="ECO:0000256" key="2">
    <source>
        <dbReference type="ARBA" id="ARBA00002704"/>
    </source>
</evidence>
<accession>A0A1I4UZR5</accession>
<name>A0A1I4UZR5_9HYPH</name>
<keyword evidence="6" id="KW-0659">Purine metabolism</keyword>
<reference evidence="12" key="1">
    <citation type="submission" date="2016-10" db="EMBL/GenBank/DDBJ databases">
        <authorList>
            <person name="Varghese N."/>
            <person name="Submissions S."/>
        </authorList>
    </citation>
    <scope>NUCLEOTIDE SEQUENCE [LARGE SCALE GENOMIC DNA]</scope>
    <source>
        <strain evidence="12">BL36</strain>
    </source>
</reference>
<protein>
    <recommendedName>
        <fullName evidence="5">hydroxyisourate hydrolase</fullName>
        <ecNumber evidence="5">3.5.2.17</ecNumber>
    </recommendedName>
</protein>
<comment type="function">
    <text evidence="2">Catalyzes the hydrolysis of 5-hydroxyisourate (HIU) to 2-oxo-4-hydroxy-4-carboxy-5-ureidoimidazoline (OHCU).</text>
</comment>
<dbReference type="InterPro" id="IPR014306">
    <property type="entry name" value="Hydroxyisourate_hydrolase"/>
</dbReference>
<evidence type="ECO:0000313" key="11">
    <source>
        <dbReference type="EMBL" id="SFM94472.1"/>
    </source>
</evidence>
<dbReference type="EMBL" id="FOTK01000082">
    <property type="protein sequence ID" value="SFM94472.1"/>
    <property type="molecule type" value="Genomic_DNA"/>
</dbReference>
<dbReference type="Proteomes" id="UP000199048">
    <property type="component" value="Unassembled WGS sequence"/>
</dbReference>
<dbReference type="Gene3D" id="2.60.40.180">
    <property type="entry name" value="Transthyretin/hydroxyisourate hydrolase domain"/>
    <property type="match status" value="1"/>
</dbReference>
<feature type="region of interest" description="Disordered" evidence="8">
    <location>
        <begin position="31"/>
        <end position="54"/>
    </location>
</feature>
<dbReference type="InterPro" id="IPR023416">
    <property type="entry name" value="Transthyretin/HIU_hydrolase_d"/>
</dbReference>
<comment type="subunit">
    <text evidence="4">Homotetramer.</text>
</comment>
<gene>
    <name evidence="11" type="ORF">SAMN05192568_108212</name>
</gene>
<keyword evidence="9" id="KW-0732">Signal</keyword>
<dbReference type="STRING" id="582667.SAMN05192568_108212"/>
<evidence type="ECO:0000256" key="6">
    <source>
        <dbReference type="ARBA" id="ARBA00022631"/>
    </source>
</evidence>
<evidence type="ECO:0000256" key="1">
    <source>
        <dbReference type="ARBA" id="ARBA00001043"/>
    </source>
</evidence>
<dbReference type="InterPro" id="IPR036817">
    <property type="entry name" value="Transthyretin/HIU_hydrolase_sf"/>
</dbReference>
<evidence type="ECO:0000313" key="12">
    <source>
        <dbReference type="Proteomes" id="UP000199048"/>
    </source>
</evidence>
<keyword evidence="7 11" id="KW-0378">Hydrolase</keyword>
<comment type="similarity">
    <text evidence="3">Belongs to the transthyretin family. 5-hydroxyisourate hydrolase subfamily.</text>
</comment>
<feature type="domain" description="Transthyretin/hydroxyisourate hydrolase" evidence="10">
    <location>
        <begin position="61"/>
        <end position="173"/>
    </location>
</feature>
<feature type="chain" id="PRO_5011567143" description="hydroxyisourate hydrolase" evidence="9">
    <location>
        <begin position="34"/>
        <end position="174"/>
    </location>
</feature>
<dbReference type="RefSeq" id="WP_092047270.1">
    <property type="nucleotide sequence ID" value="NZ_FOTK01000082.1"/>
</dbReference>
<evidence type="ECO:0000256" key="7">
    <source>
        <dbReference type="ARBA" id="ARBA00022801"/>
    </source>
</evidence>
<dbReference type="NCBIfam" id="TIGR02962">
    <property type="entry name" value="hdxy_isourate"/>
    <property type="match status" value="1"/>
</dbReference>
<dbReference type="GO" id="GO:0006144">
    <property type="term" value="P:purine nucleobase metabolic process"/>
    <property type="evidence" value="ECO:0007669"/>
    <property type="project" value="UniProtKB-KW"/>
</dbReference>
<dbReference type="InterPro" id="IPR006311">
    <property type="entry name" value="TAT_signal"/>
</dbReference>
<dbReference type="OrthoDB" id="9800909at2"/>
<dbReference type="Pfam" id="PF00576">
    <property type="entry name" value="Transthyretin"/>
    <property type="match status" value="1"/>
</dbReference>
<evidence type="ECO:0000256" key="9">
    <source>
        <dbReference type="SAM" id="SignalP"/>
    </source>
</evidence>
<dbReference type="PANTHER" id="PTHR10395">
    <property type="entry name" value="URICASE AND TRANSTHYRETIN-RELATED"/>
    <property type="match status" value="1"/>
</dbReference>
<comment type="catalytic activity">
    <reaction evidence="1">
        <text>5-hydroxyisourate + H2O = 5-hydroxy-2-oxo-4-ureido-2,5-dihydro-1H-imidazole-5-carboxylate + H(+)</text>
        <dbReference type="Rhea" id="RHEA:23736"/>
        <dbReference type="ChEBI" id="CHEBI:15377"/>
        <dbReference type="ChEBI" id="CHEBI:15378"/>
        <dbReference type="ChEBI" id="CHEBI:18072"/>
        <dbReference type="ChEBI" id="CHEBI:58639"/>
        <dbReference type="EC" id="3.5.2.17"/>
    </reaction>
</comment>
<feature type="signal peptide" evidence="9">
    <location>
        <begin position="1"/>
        <end position="33"/>
    </location>
</feature>
<dbReference type="SUPFAM" id="SSF49472">
    <property type="entry name" value="Transthyretin (synonym: prealbumin)"/>
    <property type="match status" value="1"/>
</dbReference>
<keyword evidence="12" id="KW-1185">Reference proteome</keyword>
<evidence type="ECO:0000256" key="4">
    <source>
        <dbReference type="ARBA" id="ARBA00011881"/>
    </source>
</evidence>
<evidence type="ECO:0000256" key="3">
    <source>
        <dbReference type="ARBA" id="ARBA00009850"/>
    </source>
</evidence>
<sequence>MDHPSNRSELTRRSLVRVGLSTAAVASASTVMAQGAPTSPPAKPGALTTAPTSQTGLSPRLTLHAIDNFHGTPAAGMVCDLAMLDGEGYKPLKTITTTATGRPADPVLIDDAFKAGHYELVMHFEDYFSKLGVKLPNPNFLSLVPIRFQIRDAGQRYHLPVLLTPWGYSYYRGS</sequence>
<organism evidence="11 12">
    <name type="scientific">Methylobacterium pseudosasicola</name>
    <dbReference type="NCBI Taxonomy" id="582667"/>
    <lineage>
        <taxon>Bacteria</taxon>
        <taxon>Pseudomonadati</taxon>
        <taxon>Pseudomonadota</taxon>
        <taxon>Alphaproteobacteria</taxon>
        <taxon>Hyphomicrobiales</taxon>
        <taxon>Methylobacteriaceae</taxon>
        <taxon>Methylobacterium</taxon>
    </lineage>
</organism>
<dbReference type="PANTHER" id="PTHR10395:SF7">
    <property type="entry name" value="5-HYDROXYISOURATE HYDROLASE"/>
    <property type="match status" value="1"/>
</dbReference>
<evidence type="ECO:0000259" key="10">
    <source>
        <dbReference type="Pfam" id="PF00576"/>
    </source>
</evidence>
<dbReference type="PROSITE" id="PS51318">
    <property type="entry name" value="TAT"/>
    <property type="match status" value="1"/>
</dbReference>